<evidence type="ECO:0000259" key="2">
    <source>
        <dbReference type="Pfam" id="PF00582"/>
    </source>
</evidence>
<dbReference type="Gene3D" id="3.40.50.150">
    <property type="entry name" value="Vaccinia Virus protein VP39"/>
    <property type="match status" value="1"/>
</dbReference>
<evidence type="ECO:0000256" key="1">
    <source>
        <dbReference type="SAM" id="MobiDB-lite"/>
    </source>
</evidence>
<feature type="region of interest" description="Disordered" evidence="1">
    <location>
        <begin position="289"/>
        <end position="316"/>
    </location>
</feature>
<dbReference type="InterPro" id="IPR010286">
    <property type="entry name" value="METTL16/RlmF"/>
</dbReference>
<accession>A0ABP9Z9N2</accession>
<dbReference type="Proteomes" id="UP001473302">
    <property type="component" value="Unassembled WGS sequence"/>
</dbReference>
<dbReference type="PANTHER" id="PTHR31964">
    <property type="entry name" value="ADENINE NUCLEOTIDE ALPHA HYDROLASES-LIKE SUPERFAMILY PROTEIN"/>
    <property type="match status" value="1"/>
</dbReference>
<evidence type="ECO:0000259" key="3">
    <source>
        <dbReference type="Pfam" id="PF00609"/>
    </source>
</evidence>
<dbReference type="PRINTS" id="PR01438">
    <property type="entry name" value="UNVRSLSTRESS"/>
</dbReference>
<keyword evidence="5" id="KW-1185">Reference proteome</keyword>
<sequence length="820" mass="92761">MSTSDHAEHPPLTKKDTLVHASEGHAKENHDLTRVVLVCLDPESAETTFKWALDNFIVPKKDLVVLVHVRQIDIPVAPYIDSTGFIDDLSQERREESHHLLRLFAEELNKRKIACKAISMVGDPKSELLRKAKEIRADVVLMGARKMGAIKRTLLGSVSDYIVHHCPCTVIVTKQLDQSHTQERRKSIVSLTANESNTNINRGRHGRGHINFENPEAIKELSVCALKGYFNLSIDFPVELLCPTVPNTNNNMTYISQEENIPTPRQTGLDDNNNPPHVIVQDFGVDNDINKHLSSDEDDSVRTPSTESPMIDQANLKRPTDQCKIKNSVKLDDTPTEGRPSIYLFIFVNPLSGDKKGTDLVHLPIQHFRLRKFPQVQVEIHNILDEEDRINGLKNIQLVETKVALGQIPPNAPSEKSDSNSSSSVPSKTKKGVLSEAVQTRQIHVWSAGGDGTVMSGIPFGTGNDFSQVLGWGRTIPEKNILGQKLQNLEDLISDRLEKSEAARLDIWQITMTCFSGGYVRQAGPKERKDGHDVAEVKEPHDGNEHSLVRKMSNYMSIGVQGFVGSGFEAHRAGNRLANMLVYAHESSKWVFWRRFPDLTRFIQNISQNDNILLECPSPEEKRDKKYISTFKSDCPRMTNDPIDFVIQNIPHIWGREVDLWGEATSGLESVANRSGCTDPSTWKPQRANDGRLEVMTIENMTSYLKKLANIRDHVSRIGQFDSPFEINFREPEQHMKEVDKAQHNSMWTKTKALIKDKTRHKYEMDNVICIMCDGEFYEIKDPKSIQLNRCAQIWTLGRDDEKNQGRLVTDELDAQKDNE</sequence>
<dbReference type="InterPro" id="IPR016064">
    <property type="entry name" value="NAD/diacylglycerol_kinase_sf"/>
</dbReference>
<evidence type="ECO:0000313" key="5">
    <source>
        <dbReference type="Proteomes" id="UP001473302"/>
    </source>
</evidence>
<proteinExistence type="predicted"/>
<dbReference type="InterPro" id="IPR000756">
    <property type="entry name" value="Diacylglycerol_kin_accessory"/>
</dbReference>
<dbReference type="PANTHER" id="PTHR31964:SF113">
    <property type="entry name" value="USPA DOMAIN-CONTAINING PROTEIN"/>
    <property type="match status" value="1"/>
</dbReference>
<dbReference type="Pfam" id="PF00582">
    <property type="entry name" value="Usp"/>
    <property type="match status" value="1"/>
</dbReference>
<gene>
    <name evidence="4" type="ORF">MFLAVUS_009342</name>
</gene>
<feature type="domain" description="Diacylglycerol kinase accessory" evidence="3">
    <location>
        <begin position="552"/>
        <end position="733"/>
    </location>
</feature>
<evidence type="ECO:0000313" key="4">
    <source>
        <dbReference type="EMBL" id="GAA5815827.1"/>
    </source>
</evidence>
<feature type="region of interest" description="Disordered" evidence="1">
    <location>
        <begin position="407"/>
        <end position="434"/>
    </location>
</feature>
<feature type="domain" description="UspA" evidence="2">
    <location>
        <begin position="34"/>
        <end position="174"/>
    </location>
</feature>
<dbReference type="CDD" id="cd23659">
    <property type="entry name" value="USP_At3g01520-like"/>
    <property type="match status" value="1"/>
</dbReference>
<dbReference type="Pfam" id="PF05971">
    <property type="entry name" value="Methyltransf_10"/>
    <property type="match status" value="1"/>
</dbReference>
<dbReference type="Pfam" id="PF00609">
    <property type="entry name" value="DAGK_acc"/>
    <property type="match status" value="1"/>
</dbReference>
<organism evidence="4 5">
    <name type="scientific">Mucor flavus</name>
    <dbReference type="NCBI Taxonomy" id="439312"/>
    <lineage>
        <taxon>Eukaryota</taxon>
        <taxon>Fungi</taxon>
        <taxon>Fungi incertae sedis</taxon>
        <taxon>Mucoromycota</taxon>
        <taxon>Mucoromycotina</taxon>
        <taxon>Mucoromycetes</taxon>
        <taxon>Mucorales</taxon>
        <taxon>Mucorineae</taxon>
        <taxon>Mucoraceae</taxon>
        <taxon>Mucor</taxon>
    </lineage>
</organism>
<dbReference type="InterPro" id="IPR006015">
    <property type="entry name" value="Universal_stress_UspA"/>
</dbReference>
<dbReference type="InterPro" id="IPR006016">
    <property type="entry name" value="UspA"/>
</dbReference>
<dbReference type="InterPro" id="IPR029063">
    <property type="entry name" value="SAM-dependent_MTases_sf"/>
</dbReference>
<dbReference type="SUPFAM" id="SSF52402">
    <property type="entry name" value="Adenine nucleotide alpha hydrolases-like"/>
    <property type="match status" value="1"/>
</dbReference>
<comment type="caution">
    <text evidence="4">The sequence shown here is derived from an EMBL/GenBank/DDBJ whole genome shotgun (WGS) entry which is preliminary data.</text>
</comment>
<protein>
    <recommendedName>
        <fullName evidence="6">Diacylglycerol kinase (ATP)</fullName>
    </recommendedName>
</protein>
<dbReference type="InterPro" id="IPR014729">
    <property type="entry name" value="Rossmann-like_a/b/a_fold"/>
</dbReference>
<dbReference type="EMBL" id="BAABUK010000028">
    <property type="protein sequence ID" value="GAA5815827.1"/>
    <property type="molecule type" value="Genomic_DNA"/>
</dbReference>
<dbReference type="SUPFAM" id="SSF111331">
    <property type="entry name" value="NAD kinase/diacylglycerol kinase-like"/>
    <property type="match status" value="1"/>
</dbReference>
<evidence type="ECO:0008006" key="6">
    <source>
        <dbReference type="Google" id="ProtNLM"/>
    </source>
</evidence>
<dbReference type="Gene3D" id="3.40.50.620">
    <property type="entry name" value="HUPs"/>
    <property type="match status" value="1"/>
</dbReference>
<name>A0ABP9Z9N2_9FUNG</name>
<reference evidence="4 5" key="1">
    <citation type="submission" date="2024-04" db="EMBL/GenBank/DDBJ databases">
        <title>genome sequences of Mucor flavus KT1a and Helicostylum pulchrum KT1b strains isolated from the surface of a dry-aged beef.</title>
        <authorList>
            <person name="Toyotome T."/>
            <person name="Hosono M."/>
            <person name="Torimaru M."/>
            <person name="Fukuda K."/>
            <person name="Mikami N."/>
        </authorList>
    </citation>
    <scope>NUCLEOTIDE SEQUENCE [LARGE SCALE GENOMIC DNA]</scope>
    <source>
        <strain evidence="4 5">KT1a</strain>
    </source>
</reference>